<dbReference type="Proteomes" id="UP000822688">
    <property type="component" value="Chromosome 9"/>
</dbReference>
<gene>
    <name evidence="2" type="ORF">KC19_9G001200</name>
</gene>
<keyword evidence="3" id="KW-1185">Reference proteome</keyword>
<dbReference type="EMBL" id="CM026430">
    <property type="protein sequence ID" value="KAG0560631.1"/>
    <property type="molecule type" value="Genomic_DNA"/>
</dbReference>
<accession>A0A8T0GM53</accession>
<comment type="caution">
    <text evidence="2">The sequence shown here is derived from an EMBL/GenBank/DDBJ whole genome shotgun (WGS) entry which is preliminary data.</text>
</comment>
<feature type="compositionally biased region" description="Polar residues" evidence="1">
    <location>
        <begin position="394"/>
        <end position="409"/>
    </location>
</feature>
<feature type="region of interest" description="Disordered" evidence="1">
    <location>
        <begin position="75"/>
        <end position="95"/>
    </location>
</feature>
<evidence type="ECO:0000313" key="3">
    <source>
        <dbReference type="Proteomes" id="UP000822688"/>
    </source>
</evidence>
<feature type="region of interest" description="Disordered" evidence="1">
    <location>
        <begin position="390"/>
        <end position="409"/>
    </location>
</feature>
<organism evidence="2 3">
    <name type="scientific">Ceratodon purpureus</name>
    <name type="common">Fire moss</name>
    <name type="synonym">Dicranum purpureum</name>
    <dbReference type="NCBI Taxonomy" id="3225"/>
    <lineage>
        <taxon>Eukaryota</taxon>
        <taxon>Viridiplantae</taxon>
        <taxon>Streptophyta</taxon>
        <taxon>Embryophyta</taxon>
        <taxon>Bryophyta</taxon>
        <taxon>Bryophytina</taxon>
        <taxon>Bryopsida</taxon>
        <taxon>Dicranidae</taxon>
        <taxon>Pseudoditrichales</taxon>
        <taxon>Ditrichaceae</taxon>
        <taxon>Ceratodon</taxon>
    </lineage>
</organism>
<evidence type="ECO:0000256" key="1">
    <source>
        <dbReference type="SAM" id="MobiDB-lite"/>
    </source>
</evidence>
<evidence type="ECO:0000313" key="2">
    <source>
        <dbReference type="EMBL" id="KAG0560631.1"/>
    </source>
</evidence>
<sequence>MAGKPGVQEPKSVGQRSISSMFSNSRITAARSGNGRPLPLIEFLNRKSVKRTSIRGCVVDAGLTLEVRERLEATRKNARSNKRHEENESSHGINNDLSCADDYSWPFQMNSKSLPLEDLQTLSVSKTKLCGVGILEKITFRQGDGIGEECRTSSCQDETPTGKYRRGAQVYAESSNCRLGERVGDKAVESQVLDRSRNQVHAPRRLEVFSKQSGSSSALDVGCDPTNFQGRHDLNVHHVPKNVSHRHQSRSVNFIDLTEDEDMGVGSLAGEDYVHENTELHTELHRKRKRLQAEEATEICPVCNEFFPLHMLQAHVESELDALEMLETNSVPEAHVIPFGGNEPHNVVHENGSAGGRENHARYPDAERSTPDIKSRPRHSLLVLGDEPKYRRQPNIQSHKNKRPSGSATFNHCMCSPLSTEMPMVQAGGMKEEWGWTRRLWGQQAYGRGWDL</sequence>
<feature type="region of interest" description="Disordered" evidence="1">
    <location>
        <begin position="350"/>
        <end position="373"/>
    </location>
</feature>
<reference evidence="2" key="1">
    <citation type="submission" date="2020-06" db="EMBL/GenBank/DDBJ databases">
        <title>WGS assembly of Ceratodon purpureus strain R40.</title>
        <authorList>
            <person name="Carey S.B."/>
            <person name="Jenkins J."/>
            <person name="Shu S."/>
            <person name="Lovell J.T."/>
            <person name="Sreedasyam A."/>
            <person name="Maumus F."/>
            <person name="Tiley G.P."/>
            <person name="Fernandez-Pozo N."/>
            <person name="Barry K."/>
            <person name="Chen C."/>
            <person name="Wang M."/>
            <person name="Lipzen A."/>
            <person name="Daum C."/>
            <person name="Saski C.A."/>
            <person name="Payton A.C."/>
            <person name="Mcbreen J.C."/>
            <person name="Conrad R.E."/>
            <person name="Kollar L.M."/>
            <person name="Olsson S."/>
            <person name="Huttunen S."/>
            <person name="Landis J.B."/>
            <person name="Wickett N.J."/>
            <person name="Johnson M.G."/>
            <person name="Rensing S.A."/>
            <person name="Grimwood J."/>
            <person name="Schmutz J."/>
            <person name="Mcdaniel S.F."/>
        </authorList>
    </citation>
    <scope>NUCLEOTIDE SEQUENCE</scope>
    <source>
        <strain evidence="2">R40</strain>
    </source>
</reference>
<proteinExistence type="predicted"/>
<dbReference type="AlphaFoldDB" id="A0A8T0GM53"/>
<feature type="compositionally biased region" description="Basic and acidic residues" evidence="1">
    <location>
        <begin position="357"/>
        <end position="373"/>
    </location>
</feature>
<protein>
    <submittedName>
        <fullName evidence="2">Uncharacterized protein</fullName>
    </submittedName>
</protein>
<name>A0A8T0GM53_CERPU</name>